<dbReference type="InterPro" id="IPR046869">
    <property type="entry name" value="SLM1/RGC1-like_PH"/>
</dbReference>
<keyword evidence="5" id="KW-1185">Reference proteome</keyword>
<dbReference type="CDD" id="cd13311">
    <property type="entry name" value="PH_Slm1"/>
    <property type="match status" value="1"/>
</dbReference>
<dbReference type="SUPFAM" id="SSF103657">
    <property type="entry name" value="BAR/IMD domain-like"/>
    <property type="match status" value="1"/>
</dbReference>
<dbReference type="Gene3D" id="1.20.1270.60">
    <property type="entry name" value="Arfaptin homology (AH) domain/BAR domain"/>
    <property type="match status" value="1"/>
</dbReference>
<evidence type="ECO:0000313" key="4">
    <source>
        <dbReference type="EMBL" id="EPQ53911.1"/>
    </source>
</evidence>
<evidence type="ECO:0000256" key="1">
    <source>
        <dbReference type="ARBA" id="ARBA00022553"/>
    </source>
</evidence>
<feature type="compositionally biased region" description="Acidic residues" evidence="2">
    <location>
        <begin position="459"/>
        <end position="484"/>
    </location>
</feature>
<accession>S7Q1Q4</accession>
<dbReference type="Gene3D" id="2.30.29.30">
    <property type="entry name" value="Pleckstrin-homology domain (PH domain)/Phosphotyrosine-binding domain (PTB)"/>
    <property type="match status" value="1"/>
</dbReference>
<dbReference type="OrthoDB" id="5598057at2759"/>
<dbReference type="InterPro" id="IPR046868">
    <property type="entry name" value="BAR_4"/>
</dbReference>
<name>S7Q1Q4_GLOTA</name>
<keyword evidence="1" id="KW-0597">Phosphoprotein</keyword>
<dbReference type="InterPro" id="IPR011993">
    <property type="entry name" value="PH-like_dom_sf"/>
</dbReference>
<dbReference type="eggNOG" id="ENOG502QRAF">
    <property type="taxonomic scope" value="Eukaryota"/>
</dbReference>
<dbReference type="PROSITE" id="PS50003">
    <property type="entry name" value="PH_DOMAIN"/>
    <property type="match status" value="1"/>
</dbReference>
<dbReference type="SMART" id="SM00233">
    <property type="entry name" value="PH"/>
    <property type="match status" value="1"/>
</dbReference>
<dbReference type="InterPro" id="IPR043453">
    <property type="entry name" value="Slm1_PH"/>
</dbReference>
<dbReference type="GeneID" id="19308742"/>
<dbReference type="RefSeq" id="XP_007867287.1">
    <property type="nucleotide sequence ID" value="XM_007869096.1"/>
</dbReference>
<evidence type="ECO:0000259" key="3">
    <source>
        <dbReference type="PROSITE" id="PS50003"/>
    </source>
</evidence>
<feature type="compositionally biased region" description="Basic and acidic residues" evidence="2">
    <location>
        <begin position="485"/>
        <end position="513"/>
    </location>
</feature>
<dbReference type="InterPro" id="IPR027267">
    <property type="entry name" value="AH/BAR_dom_sf"/>
</dbReference>
<reference evidence="4 5" key="1">
    <citation type="journal article" date="2012" name="Science">
        <title>The Paleozoic origin of enzymatic lignin decomposition reconstructed from 31 fungal genomes.</title>
        <authorList>
            <person name="Floudas D."/>
            <person name="Binder M."/>
            <person name="Riley R."/>
            <person name="Barry K."/>
            <person name="Blanchette R.A."/>
            <person name="Henrissat B."/>
            <person name="Martinez A.T."/>
            <person name="Otillar R."/>
            <person name="Spatafora J.W."/>
            <person name="Yadav J.S."/>
            <person name="Aerts A."/>
            <person name="Benoit I."/>
            <person name="Boyd A."/>
            <person name="Carlson A."/>
            <person name="Copeland A."/>
            <person name="Coutinho P.M."/>
            <person name="de Vries R.P."/>
            <person name="Ferreira P."/>
            <person name="Findley K."/>
            <person name="Foster B."/>
            <person name="Gaskell J."/>
            <person name="Glotzer D."/>
            <person name="Gorecki P."/>
            <person name="Heitman J."/>
            <person name="Hesse C."/>
            <person name="Hori C."/>
            <person name="Igarashi K."/>
            <person name="Jurgens J.A."/>
            <person name="Kallen N."/>
            <person name="Kersten P."/>
            <person name="Kohler A."/>
            <person name="Kuees U."/>
            <person name="Kumar T.K.A."/>
            <person name="Kuo A."/>
            <person name="LaButti K."/>
            <person name="Larrondo L.F."/>
            <person name="Lindquist E."/>
            <person name="Ling A."/>
            <person name="Lombard V."/>
            <person name="Lucas S."/>
            <person name="Lundell T."/>
            <person name="Martin R."/>
            <person name="McLaughlin D.J."/>
            <person name="Morgenstern I."/>
            <person name="Morin E."/>
            <person name="Murat C."/>
            <person name="Nagy L.G."/>
            <person name="Nolan M."/>
            <person name="Ohm R.A."/>
            <person name="Patyshakuliyeva A."/>
            <person name="Rokas A."/>
            <person name="Ruiz-Duenas F.J."/>
            <person name="Sabat G."/>
            <person name="Salamov A."/>
            <person name="Samejima M."/>
            <person name="Schmutz J."/>
            <person name="Slot J.C."/>
            <person name="St John F."/>
            <person name="Stenlid J."/>
            <person name="Sun H."/>
            <person name="Sun S."/>
            <person name="Syed K."/>
            <person name="Tsang A."/>
            <person name="Wiebenga A."/>
            <person name="Young D."/>
            <person name="Pisabarro A."/>
            <person name="Eastwood D.C."/>
            <person name="Martin F."/>
            <person name="Cullen D."/>
            <person name="Grigoriev I.V."/>
            <person name="Hibbett D.S."/>
        </authorList>
    </citation>
    <scope>NUCLEOTIDE SEQUENCE [LARGE SCALE GENOMIC DNA]</scope>
    <source>
        <strain evidence="4 5">ATCC 11539</strain>
    </source>
</reference>
<dbReference type="SUPFAM" id="SSF50729">
    <property type="entry name" value="PH domain-like"/>
    <property type="match status" value="1"/>
</dbReference>
<dbReference type="AlphaFoldDB" id="S7Q1Q4"/>
<sequence length="572" mass="63199">MLNGDRDTVSISRAPSRASRHTAAGSTVSRAQSLIKKNVAPQDLRPSDILIERFTAWKVIVKQLIAYFEGIADIENNTARELTKLGAVIQVPFRAGNQFLGEGGLQDIFYGVRDKTRVIADQHANLGRTIDSSIVQHLQKLRTEIKAHIKNVQNDTGKLATTVAKERELSARMIGELATNISIFKNTPMNVTNKSDPYVANTAVARQLQKQVHEENTLQKSIIIMQQNSAHFEEGIVRALQSAWQTFDEWQNRMSASVQESWRTLSVQFASLPPDREWITFSARSDHLLDPETPLRNPEAIEYPSKEDPCVVPVHTGYLERKKRYTRSYKESYYVLTPAGFLHEYASSDPVSAPQPVFSLFLPMCTLGPPSSTSAKSHKFHIEGRKDGTGTTKGGSLRLSLGREHAWSFRARSHEEMMEWWNDIRMLCARYLVASEQMERSGPVAAAVRAAGYVSDGEASGEDEGSSVEEEAEADGTAEEDGEFADARSEELPGYSHESKVGEHGYLEDKKPAPDTTSGLSRKSSKRQQEKAPAGRSPNDVPGMVSADDDGAGPAEAEPGPAPVESRFSENL</sequence>
<dbReference type="PANTHER" id="PTHR31941">
    <property type="entry name" value="CYTOSKELETAL SIGNALING PROTEIN SLM1"/>
    <property type="match status" value="1"/>
</dbReference>
<dbReference type="Pfam" id="PF20399">
    <property type="entry name" value="PH_20"/>
    <property type="match status" value="1"/>
</dbReference>
<dbReference type="OMA" id="QVHEENA"/>
<protein>
    <recommendedName>
        <fullName evidence="3">PH domain-containing protein</fullName>
    </recommendedName>
</protein>
<dbReference type="EMBL" id="KB469304">
    <property type="protein sequence ID" value="EPQ53911.1"/>
    <property type="molecule type" value="Genomic_DNA"/>
</dbReference>
<dbReference type="STRING" id="670483.S7Q1Q4"/>
<dbReference type="Proteomes" id="UP000030669">
    <property type="component" value="Unassembled WGS sequence"/>
</dbReference>
<dbReference type="HOGENOM" id="CLU_018582_0_0_1"/>
<feature type="region of interest" description="Disordered" evidence="2">
    <location>
        <begin position="455"/>
        <end position="572"/>
    </location>
</feature>
<dbReference type="Pfam" id="PF20400">
    <property type="entry name" value="BAR_4"/>
    <property type="match status" value="1"/>
</dbReference>
<evidence type="ECO:0000313" key="5">
    <source>
        <dbReference type="Proteomes" id="UP000030669"/>
    </source>
</evidence>
<dbReference type="InterPro" id="IPR001849">
    <property type="entry name" value="PH_domain"/>
</dbReference>
<proteinExistence type="predicted"/>
<feature type="region of interest" description="Disordered" evidence="2">
    <location>
        <begin position="1"/>
        <end position="26"/>
    </location>
</feature>
<dbReference type="KEGG" id="gtr:GLOTRDRAFT_77768"/>
<organism evidence="4 5">
    <name type="scientific">Gloeophyllum trabeum (strain ATCC 11539 / FP-39264 / Madison 617)</name>
    <name type="common">Brown rot fungus</name>
    <dbReference type="NCBI Taxonomy" id="670483"/>
    <lineage>
        <taxon>Eukaryota</taxon>
        <taxon>Fungi</taxon>
        <taxon>Dikarya</taxon>
        <taxon>Basidiomycota</taxon>
        <taxon>Agaricomycotina</taxon>
        <taxon>Agaricomycetes</taxon>
        <taxon>Gloeophyllales</taxon>
        <taxon>Gloeophyllaceae</taxon>
        <taxon>Gloeophyllum</taxon>
    </lineage>
</organism>
<gene>
    <name evidence="4" type="ORF">GLOTRDRAFT_77768</name>
</gene>
<dbReference type="PANTHER" id="PTHR31941:SF1">
    <property type="entry name" value="CYTOSKELETAL SIGNALING PROTEIN SLM1"/>
    <property type="match status" value="1"/>
</dbReference>
<evidence type="ECO:0000256" key="2">
    <source>
        <dbReference type="SAM" id="MobiDB-lite"/>
    </source>
</evidence>
<feature type="domain" description="PH" evidence="3">
    <location>
        <begin position="312"/>
        <end position="429"/>
    </location>
</feature>